<protein>
    <submittedName>
        <fullName evidence="1">Uncharacterized protein</fullName>
    </submittedName>
</protein>
<dbReference type="AlphaFoldDB" id="A0A1X7VYD3"/>
<evidence type="ECO:0000313" key="1">
    <source>
        <dbReference type="EnsemblMetazoa" id="Aqu2.1.44474_001"/>
    </source>
</evidence>
<dbReference type="InParanoid" id="A0A1X7VYD3"/>
<proteinExistence type="predicted"/>
<dbReference type="EnsemblMetazoa" id="Aqu2.1.44474_001">
    <property type="protein sequence ID" value="Aqu2.1.44474_001"/>
    <property type="gene ID" value="Aqu2.1.44474"/>
</dbReference>
<organism evidence="1">
    <name type="scientific">Amphimedon queenslandica</name>
    <name type="common">Sponge</name>
    <dbReference type="NCBI Taxonomy" id="400682"/>
    <lineage>
        <taxon>Eukaryota</taxon>
        <taxon>Metazoa</taxon>
        <taxon>Porifera</taxon>
        <taxon>Demospongiae</taxon>
        <taxon>Heteroscleromorpha</taxon>
        <taxon>Haplosclerida</taxon>
        <taxon>Niphatidae</taxon>
        <taxon>Amphimedon</taxon>
    </lineage>
</organism>
<dbReference type="OrthoDB" id="5955131at2759"/>
<accession>A0A1X7VYD3</accession>
<reference evidence="1" key="1">
    <citation type="submission" date="2017-05" db="UniProtKB">
        <authorList>
            <consortium name="EnsemblMetazoa"/>
        </authorList>
    </citation>
    <scope>IDENTIFICATION</scope>
</reference>
<sequence length="112" mass="12808">MTNCFDKHPQLALSELVLIPSVLLKSSLDDATTQIADVGKMYTYDLPFYSCLHGELHTWHLKWTEDNSRGSAYLQTTVKRLCHTPLQCFQTLENYYVSSTLYQSPTVVLNDC</sequence>
<name>A0A1X7VYD3_AMPQE</name>